<reference evidence="1 2" key="1">
    <citation type="submission" date="2018-06" db="EMBL/GenBank/DDBJ databases">
        <authorList>
            <consortium name="Pathogen Informatics"/>
            <person name="Doyle S."/>
        </authorList>
    </citation>
    <scope>NUCLEOTIDE SEQUENCE [LARGE SCALE GENOMIC DNA]</scope>
    <source>
        <strain evidence="1 2">NCTC10211</strain>
    </source>
</reference>
<gene>
    <name evidence="1" type="ORF">NCTC10211_00523</name>
</gene>
<accession>A0A379Y2I6</accession>
<evidence type="ECO:0000313" key="2">
    <source>
        <dbReference type="Proteomes" id="UP000254765"/>
    </source>
</evidence>
<evidence type="ECO:0000313" key="1">
    <source>
        <dbReference type="EMBL" id="SUI39976.1"/>
    </source>
</evidence>
<sequence>MMQLTFGRQHFTLDERDALFVAEAILLQP</sequence>
<organism evidence="1 2">
    <name type="scientific">Serratia marcescens</name>
    <dbReference type="NCBI Taxonomy" id="615"/>
    <lineage>
        <taxon>Bacteria</taxon>
        <taxon>Pseudomonadati</taxon>
        <taxon>Pseudomonadota</taxon>
        <taxon>Gammaproteobacteria</taxon>
        <taxon>Enterobacterales</taxon>
        <taxon>Yersiniaceae</taxon>
        <taxon>Serratia</taxon>
    </lineage>
</organism>
<dbReference type="AlphaFoldDB" id="A0A379Y2I6"/>
<dbReference type="EMBL" id="UGYK01000002">
    <property type="protein sequence ID" value="SUI39976.1"/>
    <property type="molecule type" value="Genomic_DNA"/>
</dbReference>
<name>A0A379Y2I6_SERMA</name>
<protein>
    <submittedName>
        <fullName evidence="1">Uncharacterized protein</fullName>
    </submittedName>
</protein>
<dbReference type="Proteomes" id="UP000254765">
    <property type="component" value="Unassembled WGS sequence"/>
</dbReference>
<proteinExistence type="predicted"/>